<dbReference type="EMBL" id="JACCQK010000758">
    <property type="protein sequence ID" value="MBG0780499.1"/>
    <property type="molecule type" value="Genomic_DNA"/>
</dbReference>
<dbReference type="InterPro" id="IPR005358">
    <property type="entry name" value="Puta_zinc/iron-chelating_dom"/>
</dbReference>
<sequence>MIPYNFSSLIQLYENMDRSYDRVADRYNFHCDGCSDNCCTSLFFHHTFIEKAYLIQGFLQMTSTLRKEIQDKAADYVRQTFAHDKAGQPLKLMCPLNHKGRCTLYIYRPMICRLHGLPHELHPPGRRVIRGPGCDAGQFATRDYIPFDRTPFYTQMAALEQQFKKQQNRTGRIRETIAQMLLDPGN</sequence>
<organism evidence="1 2">
    <name type="scientific">Desulfotignum balticum</name>
    <dbReference type="NCBI Taxonomy" id="115781"/>
    <lineage>
        <taxon>Bacteria</taxon>
        <taxon>Pseudomonadati</taxon>
        <taxon>Thermodesulfobacteriota</taxon>
        <taxon>Desulfobacteria</taxon>
        <taxon>Desulfobacterales</taxon>
        <taxon>Desulfobacteraceae</taxon>
        <taxon>Desulfotignum</taxon>
    </lineage>
</organism>
<evidence type="ECO:0000313" key="2">
    <source>
        <dbReference type="Proteomes" id="UP000706172"/>
    </source>
</evidence>
<reference evidence="1" key="1">
    <citation type="submission" date="2020-07" db="EMBL/GenBank/DDBJ databases">
        <title>Severe corrosion of carbon steel in oil field produced water can be linked to methanogenic archaea containing a special type of NiFe hydrogenase.</title>
        <authorList>
            <person name="Lahme S."/>
            <person name="Mand J."/>
            <person name="Longwell J."/>
            <person name="Smith R."/>
            <person name="Enning D."/>
        </authorList>
    </citation>
    <scope>NUCLEOTIDE SEQUENCE</scope>
    <source>
        <strain evidence="1">MIC098Bin6</strain>
    </source>
</reference>
<gene>
    <name evidence="1" type="ORF">H0S81_11310</name>
</gene>
<dbReference type="Pfam" id="PF03692">
    <property type="entry name" value="CxxCxxCC"/>
    <property type="match status" value="1"/>
</dbReference>
<comment type="caution">
    <text evidence="1">The sequence shown here is derived from an EMBL/GenBank/DDBJ whole genome shotgun (WGS) entry which is preliminary data.</text>
</comment>
<accession>A0A931GCL9</accession>
<proteinExistence type="predicted"/>
<protein>
    <submittedName>
        <fullName evidence="1">YkgJ family cysteine cluster protein</fullName>
    </submittedName>
</protein>
<name>A0A931GCL9_9BACT</name>
<dbReference type="AlphaFoldDB" id="A0A931GCL9"/>
<dbReference type="Proteomes" id="UP000706172">
    <property type="component" value="Unassembled WGS sequence"/>
</dbReference>
<evidence type="ECO:0000313" key="1">
    <source>
        <dbReference type="EMBL" id="MBG0780499.1"/>
    </source>
</evidence>